<dbReference type="GO" id="GO:0032791">
    <property type="term" value="F:lead ion binding"/>
    <property type="evidence" value="ECO:0007669"/>
    <property type="project" value="TreeGrafter"/>
</dbReference>
<gene>
    <name evidence="2" type="ORF">BWR18_04980</name>
</gene>
<dbReference type="PANTHER" id="PTHR39168:SF1">
    <property type="entry name" value="TRANSCRIPTIONAL REGULATORY PROTEIN"/>
    <property type="match status" value="1"/>
</dbReference>
<dbReference type="InterPro" id="IPR052543">
    <property type="entry name" value="HTH_Metal-responsive_Reg"/>
</dbReference>
<proteinExistence type="predicted"/>
<dbReference type="SUPFAM" id="SSF46785">
    <property type="entry name" value="Winged helix' DNA-binding domain"/>
    <property type="match status" value="1"/>
</dbReference>
<dbReference type="Proteomes" id="UP000186336">
    <property type="component" value="Chromosome"/>
</dbReference>
<dbReference type="GO" id="GO:0003677">
    <property type="term" value="F:DNA binding"/>
    <property type="evidence" value="ECO:0007669"/>
    <property type="project" value="TreeGrafter"/>
</dbReference>
<dbReference type="OrthoDB" id="9797716at2"/>
<protein>
    <submittedName>
        <fullName evidence="2">Transcriptional regulator</fullName>
    </submittedName>
</protein>
<dbReference type="NCBIfam" id="NF033788">
    <property type="entry name" value="HTH_metalloreg"/>
    <property type="match status" value="1"/>
</dbReference>
<accession>A0A1P8MSS7</accession>
<dbReference type="Gene3D" id="1.10.10.10">
    <property type="entry name" value="Winged helix-like DNA-binding domain superfamily/Winged helix DNA-binding domain"/>
    <property type="match status" value="1"/>
</dbReference>
<dbReference type="InterPro" id="IPR001845">
    <property type="entry name" value="HTH_ArsR_DNA-bd_dom"/>
</dbReference>
<dbReference type="SMART" id="SM00418">
    <property type="entry name" value="HTH_ARSR"/>
    <property type="match status" value="1"/>
</dbReference>
<dbReference type="PANTHER" id="PTHR39168">
    <property type="entry name" value="TRANSCRIPTIONAL REGULATOR-RELATED"/>
    <property type="match status" value="1"/>
</dbReference>
<dbReference type="AlphaFoldDB" id="A0A1P8MSS7"/>
<evidence type="ECO:0000313" key="2">
    <source>
        <dbReference type="EMBL" id="APX11115.1"/>
    </source>
</evidence>
<dbReference type="InterPro" id="IPR036388">
    <property type="entry name" value="WH-like_DNA-bd_sf"/>
</dbReference>
<organism evidence="2 3">
    <name type="scientific">Tateyamaria omphalii</name>
    <dbReference type="NCBI Taxonomy" id="299262"/>
    <lineage>
        <taxon>Bacteria</taxon>
        <taxon>Pseudomonadati</taxon>
        <taxon>Pseudomonadota</taxon>
        <taxon>Alphaproteobacteria</taxon>
        <taxon>Rhodobacterales</taxon>
        <taxon>Roseobacteraceae</taxon>
        <taxon>Tateyamaria</taxon>
    </lineage>
</organism>
<sequence>MKEGPDISHIAALIGDPARANILTALMDGRALTASELAEEAGVGLSTASGHLSKLAEAELIAPRKSGRHKYFNLADAEVAGVLEALMGLAARRGATRVRTGPRDAQMQVARVCYNHLAGRMGVQMYSSLIGRRLLAETGEDVALTDTGRMFATGFGIDLAALETGRTRLCRTCLDWSERRNHLAGSLGRAMLTRMEEQGWMRRDPGSRAVLLSEKGKAAFAAAFPET</sequence>
<dbReference type="GO" id="GO:0010288">
    <property type="term" value="P:response to lead ion"/>
    <property type="evidence" value="ECO:0007669"/>
    <property type="project" value="TreeGrafter"/>
</dbReference>
<dbReference type="GO" id="GO:0046686">
    <property type="term" value="P:response to cadmium ion"/>
    <property type="evidence" value="ECO:0007669"/>
    <property type="project" value="TreeGrafter"/>
</dbReference>
<dbReference type="InterPro" id="IPR011991">
    <property type="entry name" value="ArsR-like_HTH"/>
</dbReference>
<evidence type="ECO:0000313" key="3">
    <source>
        <dbReference type="Proteomes" id="UP000186336"/>
    </source>
</evidence>
<dbReference type="PROSITE" id="PS50987">
    <property type="entry name" value="HTH_ARSR_2"/>
    <property type="match status" value="1"/>
</dbReference>
<dbReference type="Pfam" id="PF12840">
    <property type="entry name" value="HTH_20"/>
    <property type="match status" value="1"/>
</dbReference>
<dbReference type="GO" id="GO:0097063">
    <property type="term" value="F:cadmium ion sensor activity"/>
    <property type="evidence" value="ECO:0007669"/>
    <property type="project" value="TreeGrafter"/>
</dbReference>
<dbReference type="RefSeq" id="WP_076626980.1">
    <property type="nucleotide sequence ID" value="NZ_CP019312.1"/>
</dbReference>
<dbReference type="CDD" id="cd00090">
    <property type="entry name" value="HTH_ARSR"/>
    <property type="match status" value="1"/>
</dbReference>
<keyword evidence="3" id="KW-1185">Reference proteome</keyword>
<dbReference type="STRING" id="299262.BWR18_04980"/>
<reference evidence="2 3" key="1">
    <citation type="submission" date="2017-01" db="EMBL/GenBank/DDBJ databases">
        <title>Complete genome of Tateyamaria omphalii DOK1-4 isolated from seawater in Dokdo.</title>
        <authorList>
            <person name="Kim J.H."/>
            <person name="Chi W.-J."/>
        </authorList>
    </citation>
    <scope>NUCLEOTIDE SEQUENCE [LARGE SCALE GENOMIC DNA]</scope>
    <source>
        <strain evidence="2 3">DOK1-4</strain>
    </source>
</reference>
<dbReference type="KEGG" id="tom:BWR18_04980"/>
<name>A0A1P8MSS7_9RHOB</name>
<feature type="domain" description="HTH arsR-type" evidence="1">
    <location>
        <begin position="1"/>
        <end position="94"/>
    </location>
</feature>
<dbReference type="GO" id="GO:0003700">
    <property type="term" value="F:DNA-binding transcription factor activity"/>
    <property type="evidence" value="ECO:0007669"/>
    <property type="project" value="InterPro"/>
</dbReference>
<dbReference type="EMBL" id="CP019312">
    <property type="protein sequence ID" value="APX11115.1"/>
    <property type="molecule type" value="Genomic_DNA"/>
</dbReference>
<evidence type="ECO:0000259" key="1">
    <source>
        <dbReference type="PROSITE" id="PS50987"/>
    </source>
</evidence>
<dbReference type="InterPro" id="IPR036390">
    <property type="entry name" value="WH_DNA-bd_sf"/>
</dbReference>